<reference evidence="1 2" key="1">
    <citation type="submission" date="2024-11" db="EMBL/GenBank/DDBJ databases">
        <title>Genome sequencing of Xanthomonas codiaei.</title>
        <authorList>
            <person name="Studholme D.J."/>
        </authorList>
    </citation>
    <scope>NUCLEOTIDE SEQUENCE [LARGE SCALE GENOMIC DNA]</scope>
    <source>
        <strain evidence="1 2">NCPPB 4350</strain>
    </source>
</reference>
<evidence type="ECO:0000313" key="1">
    <source>
        <dbReference type="EMBL" id="MFO3706716.1"/>
    </source>
</evidence>
<organism evidence="1 2">
    <name type="scientific">Xanthomonas codiaei</name>
    <dbReference type="NCBI Taxonomy" id="56463"/>
    <lineage>
        <taxon>Bacteria</taxon>
        <taxon>Pseudomonadati</taxon>
        <taxon>Pseudomonadota</taxon>
        <taxon>Gammaproteobacteria</taxon>
        <taxon>Lysobacterales</taxon>
        <taxon>Lysobacteraceae</taxon>
        <taxon>Xanthomonas</taxon>
    </lineage>
</organism>
<proteinExistence type="predicted"/>
<name>A0ABW9MR37_9XANT</name>
<keyword evidence="2" id="KW-1185">Reference proteome</keyword>
<gene>
    <name evidence="1" type="ORF">ACI6Q5_17470</name>
</gene>
<accession>A0ABW9MR37</accession>
<evidence type="ECO:0000313" key="2">
    <source>
        <dbReference type="Proteomes" id="UP001637990"/>
    </source>
</evidence>
<dbReference type="Proteomes" id="UP001637990">
    <property type="component" value="Unassembled WGS sequence"/>
</dbReference>
<protein>
    <submittedName>
        <fullName evidence="1">Uncharacterized protein</fullName>
    </submittedName>
</protein>
<dbReference type="RefSeq" id="WP_167394609.1">
    <property type="nucleotide sequence ID" value="NZ_JBJGBS010000110.1"/>
</dbReference>
<dbReference type="EMBL" id="JBJGBS010000110">
    <property type="protein sequence ID" value="MFO3706716.1"/>
    <property type="molecule type" value="Genomic_DNA"/>
</dbReference>
<comment type="caution">
    <text evidence="1">The sequence shown here is derived from an EMBL/GenBank/DDBJ whole genome shotgun (WGS) entry which is preliminary data.</text>
</comment>
<sequence>MAGRDKVKTSVEVKGAGKTVAAFDVESTISTAWSTSEGVIETHAQEIAERLEQVR</sequence>